<reference evidence="2" key="1">
    <citation type="submission" date="2023-05" db="EMBL/GenBank/DDBJ databases">
        <title>Nepenthes gracilis genome sequencing.</title>
        <authorList>
            <person name="Fukushima K."/>
        </authorList>
    </citation>
    <scope>NUCLEOTIDE SEQUENCE</scope>
    <source>
        <strain evidence="2">SING2019-196</strain>
    </source>
</reference>
<evidence type="ECO:0000313" key="3">
    <source>
        <dbReference type="Proteomes" id="UP001279734"/>
    </source>
</evidence>
<dbReference type="SUPFAM" id="SSF53098">
    <property type="entry name" value="Ribonuclease H-like"/>
    <property type="match status" value="1"/>
</dbReference>
<evidence type="ECO:0000313" key="2">
    <source>
        <dbReference type="EMBL" id="GMH21580.1"/>
    </source>
</evidence>
<dbReference type="EMBL" id="BSYO01000023">
    <property type="protein sequence ID" value="GMH21580.1"/>
    <property type="molecule type" value="Genomic_DNA"/>
</dbReference>
<dbReference type="Pfam" id="PF13456">
    <property type="entry name" value="RVT_3"/>
    <property type="match status" value="1"/>
</dbReference>
<evidence type="ECO:0000259" key="1">
    <source>
        <dbReference type="Pfam" id="PF13456"/>
    </source>
</evidence>
<dbReference type="GO" id="GO:0003676">
    <property type="term" value="F:nucleic acid binding"/>
    <property type="evidence" value="ECO:0007669"/>
    <property type="project" value="InterPro"/>
</dbReference>
<dbReference type="GO" id="GO:0004523">
    <property type="term" value="F:RNA-DNA hybrid ribonuclease activity"/>
    <property type="evidence" value="ECO:0007669"/>
    <property type="project" value="InterPro"/>
</dbReference>
<gene>
    <name evidence="2" type="ORF">Nepgr_023422</name>
</gene>
<dbReference type="Proteomes" id="UP001279734">
    <property type="component" value="Unassembled WGS sequence"/>
</dbReference>
<dbReference type="InterPro" id="IPR036397">
    <property type="entry name" value="RNaseH_sf"/>
</dbReference>
<dbReference type="InterPro" id="IPR012337">
    <property type="entry name" value="RNaseH-like_sf"/>
</dbReference>
<proteinExistence type="predicted"/>
<dbReference type="AlphaFoldDB" id="A0AAD3T2E8"/>
<comment type="caution">
    <text evidence="2">The sequence shown here is derived from an EMBL/GenBank/DDBJ whole genome shotgun (WGS) entry which is preliminary data.</text>
</comment>
<keyword evidence="3" id="KW-1185">Reference proteome</keyword>
<dbReference type="InterPro" id="IPR002156">
    <property type="entry name" value="RNaseH_domain"/>
</dbReference>
<dbReference type="Gene3D" id="3.30.420.10">
    <property type="entry name" value="Ribonuclease H-like superfamily/Ribonuclease H"/>
    <property type="match status" value="1"/>
</dbReference>
<feature type="domain" description="RNase H type-1" evidence="1">
    <location>
        <begin position="29"/>
        <end position="78"/>
    </location>
</feature>
<sequence length="84" mass="9695">MGTPCRRIFYGHRQRHRCGPQDFDRFEAVYSDSELIINQVNGSFEVSNPHLAEYLTKAREAARSFDKLTLVHIPRTGNLKSNDD</sequence>
<organism evidence="2 3">
    <name type="scientific">Nepenthes gracilis</name>
    <name type="common">Slender pitcher plant</name>
    <dbReference type="NCBI Taxonomy" id="150966"/>
    <lineage>
        <taxon>Eukaryota</taxon>
        <taxon>Viridiplantae</taxon>
        <taxon>Streptophyta</taxon>
        <taxon>Embryophyta</taxon>
        <taxon>Tracheophyta</taxon>
        <taxon>Spermatophyta</taxon>
        <taxon>Magnoliopsida</taxon>
        <taxon>eudicotyledons</taxon>
        <taxon>Gunneridae</taxon>
        <taxon>Pentapetalae</taxon>
        <taxon>Caryophyllales</taxon>
        <taxon>Nepenthaceae</taxon>
        <taxon>Nepenthes</taxon>
    </lineage>
</organism>
<protein>
    <recommendedName>
        <fullName evidence="1">RNase H type-1 domain-containing protein</fullName>
    </recommendedName>
</protein>
<accession>A0AAD3T2E8</accession>
<name>A0AAD3T2E8_NEPGR</name>